<dbReference type="SUPFAM" id="SSF48371">
    <property type="entry name" value="ARM repeat"/>
    <property type="match status" value="1"/>
</dbReference>
<dbReference type="SUPFAM" id="SSF144232">
    <property type="entry name" value="HIT/MYND zinc finger-like"/>
    <property type="match status" value="1"/>
</dbReference>
<keyword evidence="3" id="KW-0862">Zinc</keyword>
<protein>
    <recommendedName>
        <fullName evidence="5">MYND-type domain-containing protein</fullName>
    </recommendedName>
</protein>
<dbReference type="GO" id="GO:0008270">
    <property type="term" value="F:zinc ion binding"/>
    <property type="evidence" value="ECO:0007669"/>
    <property type="project" value="UniProtKB-KW"/>
</dbReference>
<dbReference type="Proteomes" id="UP000313359">
    <property type="component" value="Unassembled WGS sequence"/>
</dbReference>
<reference evidence="6" key="1">
    <citation type="journal article" date="2018" name="Genome Biol. Evol.">
        <title>Genomics and development of Lentinus tigrinus, a white-rot wood-decaying mushroom with dimorphic fruiting bodies.</title>
        <authorList>
            <person name="Wu B."/>
            <person name="Xu Z."/>
            <person name="Knudson A."/>
            <person name="Carlson A."/>
            <person name="Chen N."/>
            <person name="Kovaka S."/>
            <person name="LaButti K."/>
            <person name="Lipzen A."/>
            <person name="Pennachio C."/>
            <person name="Riley R."/>
            <person name="Schakwitz W."/>
            <person name="Umezawa K."/>
            <person name="Ohm R.A."/>
            <person name="Grigoriev I.V."/>
            <person name="Nagy L.G."/>
            <person name="Gibbons J."/>
            <person name="Hibbett D."/>
        </authorList>
    </citation>
    <scope>NUCLEOTIDE SEQUENCE [LARGE SCALE GENOMIC DNA]</scope>
    <source>
        <strain evidence="6">ALCF2SS1-6</strain>
    </source>
</reference>
<dbReference type="InterPro" id="IPR016024">
    <property type="entry name" value="ARM-type_fold"/>
</dbReference>
<gene>
    <name evidence="6" type="ORF">L227DRAFT_595201</name>
</gene>
<dbReference type="InterPro" id="IPR002893">
    <property type="entry name" value="Znf_MYND"/>
</dbReference>
<feature type="domain" description="MYND-type" evidence="5">
    <location>
        <begin position="673"/>
        <end position="711"/>
    </location>
</feature>
<evidence type="ECO:0000256" key="2">
    <source>
        <dbReference type="ARBA" id="ARBA00022771"/>
    </source>
</evidence>
<evidence type="ECO:0000313" key="6">
    <source>
        <dbReference type="EMBL" id="RPD56410.1"/>
    </source>
</evidence>
<dbReference type="Gene3D" id="1.25.10.10">
    <property type="entry name" value="Leucine-rich Repeat Variant"/>
    <property type="match status" value="1"/>
</dbReference>
<dbReference type="EMBL" id="ML122288">
    <property type="protein sequence ID" value="RPD56410.1"/>
    <property type="molecule type" value="Genomic_DNA"/>
</dbReference>
<name>A0A5C2RZB5_9APHY</name>
<dbReference type="InterPro" id="IPR011989">
    <property type="entry name" value="ARM-like"/>
</dbReference>
<organism evidence="6 7">
    <name type="scientific">Lentinus tigrinus ALCF2SS1-6</name>
    <dbReference type="NCBI Taxonomy" id="1328759"/>
    <lineage>
        <taxon>Eukaryota</taxon>
        <taxon>Fungi</taxon>
        <taxon>Dikarya</taxon>
        <taxon>Basidiomycota</taxon>
        <taxon>Agaricomycotina</taxon>
        <taxon>Agaricomycetes</taxon>
        <taxon>Polyporales</taxon>
        <taxon>Polyporaceae</taxon>
        <taxon>Lentinus</taxon>
    </lineage>
</organism>
<keyword evidence="7" id="KW-1185">Reference proteome</keyword>
<dbReference type="Pfam" id="PF01753">
    <property type="entry name" value="zf-MYND"/>
    <property type="match status" value="1"/>
</dbReference>
<proteinExistence type="predicted"/>
<dbReference type="AlphaFoldDB" id="A0A5C2RZB5"/>
<dbReference type="PROSITE" id="PS01360">
    <property type="entry name" value="ZF_MYND_1"/>
    <property type="match status" value="1"/>
</dbReference>
<evidence type="ECO:0000256" key="4">
    <source>
        <dbReference type="PROSITE-ProRule" id="PRU00134"/>
    </source>
</evidence>
<accession>A0A5C2RZB5</accession>
<evidence type="ECO:0000313" key="7">
    <source>
        <dbReference type="Proteomes" id="UP000313359"/>
    </source>
</evidence>
<dbReference type="Gene3D" id="6.10.140.2220">
    <property type="match status" value="1"/>
</dbReference>
<dbReference type="OrthoDB" id="341421at2759"/>
<keyword evidence="1" id="KW-0479">Metal-binding</keyword>
<sequence>MSGTRRGPGAALAGESYIIPDTLFASINDGSTWNSAISRLSDVLKLPDITTRHGLKKVHARFPEIYKKLNAAYNAGKRERNEKIMGAVVGMMVKMCSDAILRDKLFEKGMLKKITPLLDLDSTRHLALNALVMITHHGGEQARQEIAHQLNKTLVKLVQDFPDDPKVAELAIVTMDHATEAVIGSEHPPPLALVKEIDVQSVLAATVTALRKPTVSHAMVTHALNLLVCAPQNCPTQCKAVRGLTSLIAAFLRSNNVSIRATALAGILRLPISECEPDTMHFDPQRLMVAASTRPPAHLREILLDYGSERSDINVMVEAMSVYTEAIMRAMRDRDMYALGKKLEDLTQRAEYVIAEGGWQDAGGRVFAPDQLGDVPFTRWTDALPLCVKALRAKGSKEDLDGADILEMKFLILRRRLPEARTVGFAAIKRNPRLAYAYYVISMGADVEEGLRAVKKGLKCPKITPFVRNQMLWRATSHAAQRGLTILQEARDGNMEARAEGTAFLMSAWEDTKTFISEAPPDTRHMLDVVGWYVLLTVLIRGPELSEDLHELDPARRKIQTSLDFMKFIGYSIKRTQLSLARDLLLSLYTPGAKEWGALIKRFDDLDRRQGNGGASRASSSVVDDDLSEWLGNVSIDHTNHHADHDHHACGSNTPRAEASASVETSSYELYRCSWCGNPSAVLRRCGGCGKTRYCDGGCQKSHWAEHKGECKPRNR</sequence>
<dbReference type="PROSITE" id="PS50865">
    <property type="entry name" value="ZF_MYND_2"/>
    <property type="match status" value="1"/>
</dbReference>
<evidence type="ECO:0000256" key="1">
    <source>
        <dbReference type="ARBA" id="ARBA00022723"/>
    </source>
</evidence>
<keyword evidence="2 4" id="KW-0863">Zinc-finger</keyword>
<evidence type="ECO:0000256" key="3">
    <source>
        <dbReference type="ARBA" id="ARBA00022833"/>
    </source>
</evidence>
<evidence type="ECO:0000259" key="5">
    <source>
        <dbReference type="PROSITE" id="PS50865"/>
    </source>
</evidence>